<dbReference type="SUPFAM" id="SSF54373">
    <property type="entry name" value="FAD-linked reductases, C-terminal domain"/>
    <property type="match status" value="1"/>
</dbReference>
<dbReference type="Pfam" id="PF00732">
    <property type="entry name" value="GMC_oxred_N"/>
    <property type="match status" value="1"/>
</dbReference>
<dbReference type="Gene3D" id="3.50.50.60">
    <property type="entry name" value="FAD/NAD(P)-binding domain"/>
    <property type="match status" value="1"/>
</dbReference>
<feature type="region of interest" description="Disordered" evidence="6">
    <location>
        <begin position="278"/>
        <end position="301"/>
    </location>
</feature>
<dbReference type="GeneID" id="87831226"/>
<feature type="compositionally biased region" description="Acidic residues" evidence="6">
    <location>
        <begin position="517"/>
        <end position="530"/>
    </location>
</feature>
<evidence type="ECO:0000259" key="7">
    <source>
        <dbReference type="Pfam" id="PF00732"/>
    </source>
</evidence>
<feature type="region of interest" description="Disordered" evidence="6">
    <location>
        <begin position="513"/>
        <end position="536"/>
    </location>
</feature>
<keyword evidence="4" id="KW-0274">FAD</keyword>
<evidence type="ECO:0000256" key="4">
    <source>
        <dbReference type="ARBA" id="ARBA00022827"/>
    </source>
</evidence>
<comment type="cofactor">
    <cofactor evidence="1">
        <name>FAD</name>
        <dbReference type="ChEBI" id="CHEBI:57692"/>
    </cofactor>
</comment>
<comment type="caution">
    <text evidence="9">The sequence shown here is derived from an EMBL/GenBank/DDBJ whole genome shotgun (WGS) entry which is preliminary data.</text>
</comment>
<keyword evidence="10" id="KW-1185">Reference proteome</keyword>
<protein>
    <submittedName>
        <fullName evidence="9">GMC oxidoreductase</fullName>
    </submittedName>
</protein>
<evidence type="ECO:0000313" key="9">
    <source>
        <dbReference type="EMBL" id="KAK4127758.1"/>
    </source>
</evidence>
<evidence type="ECO:0000256" key="1">
    <source>
        <dbReference type="ARBA" id="ARBA00001974"/>
    </source>
</evidence>
<dbReference type="InterPro" id="IPR007867">
    <property type="entry name" value="GMC_OxRtase_C"/>
</dbReference>
<dbReference type="InterPro" id="IPR051473">
    <property type="entry name" value="P2Ox-like"/>
</dbReference>
<reference evidence="9" key="2">
    <citation type="submission" date="2023-05" db="EMBL/GenBank/DDBJ databases">
        <authorList>
            <consortium name="Lawrence Berkeley National Laboratory"/>
            <person name="Steindorff A."/>
            <person name="Hensen N."/>
            <person name="Bonometti L."/>
            <person name="Westerberg I."/>
            <person name="Brannstrom I.O."/>
            <person name="Guillou S."/>
            <person name="Cros-Aarteil S."/>
            <person name="Calhoun S."/>
            <person name="Haridas S."/>
            <person name="Kuo A."/>
            <person name="Mondo S."/>
            <person name="Pangilinan J."/>
            <person name="Riley R."/>
            <person name="Labutti K."/>
            <person name="Andreopoulos B."/>
            <person name="Lipzen A."/>
            <person name="Chen C."/>
            <person name="Yanf M."/>
            <person name="Daum C."/>
            <person name="Ng V."/>
            <person name="Clum A."/>
            <person name="Ohm R."/>
            <person name="Martin F."/>
            <person name="Silar P."/>
            <person name="Natvig D."/>
            <person name="Lalanne C."/>
            <person name="Gautier V."/>
            <person name="Ament-Velasquez S.L."/>
            <person name="Kruys A."/>
            <person name="Hutchinson M.I."/>
            <person name="Powell A.J."/>
            <person name="Barry K."/>
            <person name="Miller A.N."/>
            <person name="Grigoriev I.V."/>
            <person name="Debuchy R."/>
            <person name="Gladieux P."/>
            <person name="Thoren M.H."/>
            <person name="Johannesson H."/>
        </authorList>
    </citation>
    <scope>NUCLEOTIDE SEQUENCE</scope>
    <source>
        <strain evidence="9">CBS 731.68</strain>
    </source>
</reference>
<dbReference type="RefSeq" id="XP_062651529.1">
    <property type="nucleotide sequence ID" value="XM_062794457.1"/>
</dbReference>
<feature type="domain" description="Glucose-methanol-choline oxidoreductase N-terminal" evidence="7">
    <location>
        <begin position="132"/>
        <end position="215"/>
    </location>
</feature>
<dbReference type="PANTHER" id="PTHR42784:SF1">
    <property type="entry name" value="PYRANOSE 2-OXIDASE"/>
    <property type="match status" value="1"/>
</dbReference>
<dbReference type="Pfam" id="PF05199">
    <property type="entry name" value="GMC_oxred_C"/>
    <property type="match status" value="1"/>
</dbReference>
<dbReference type="AlphaFoldDB" id="A0AAN6U791"/>
<evidence type="ECO:0000256" key="5">
    <source>
        <dbReference type="ARBA" id="ARBA00023002"/>
    </source>
</evidence>
<dbReference type="InterPro" id="IPR036188">
    <property type="entry name" value="FAD/NAD-bd_sf"/>
</dbReference>
<dbReference type="SUPFAM" id="SSF51905">
    <property type="entry name" value="FAD/NAD(P)-binding domain"/>
    <property type="match status" value="1"/>
</dbReference>
<dbReference type="PANTHER" id="PTHR42784">
    <property type="entry name" value="PYRANOSE 2-OXIDASE"/>
    <property type="match status" value="1"/>
</dbReference>
<organism evidence="9 10">
    <name type="scientific">Parathielavia appendiculata</name>
    <dbReference type="NCBI Taxonomy" id="2587402"/>
    <lineage>
        <taxon>Eukaryota</taxon>
        <taxon>Fungi</taxon>
        <taxon>Dikarya</taxon>
        <taxon>Ascomycota</taxon>
        <taxon>Pezizomycotina</taxon>
        <taxon>Sordariomycetes</taxon>
        <taxon>Sordariomycetidae</taxon>
        <taxon>Sordariales</taxon>
        <taxon>Chaetomiaceae</taxon>
        <taxon>Parathielavia</taxon>
    </lineage>
</organism>
<evidence type="ECO:0000313" key="10">
    <source>
        <dbReference type="Proteomes" id="UP001302602"/>
    </source>
</evidence>
<keyword evidence="5" id="KW-0560">Oxidoreductase</keyword>
<sequence>MGKKDQYDCEVLCDFGSGPVGYTVLMVEAGADESNNLGEHSKNAACFQKDIDSFGSLQPTSVPTDESVVPTLPPVYPTSERLPILDDNKWDMLYDDAEKLIGPYTDLLQGSIRQRKRGNKNERQPAAFPLFLAAKLRNLNSEYITWSSSYRVLEPILAEAKYRGRIKVEEVVESVTIRQSSDDKEDEVRARMYIVCGGSILTPQLLFNSGFRTEETNTQIRTYTETGLSYVRSQLAIFRTLIETETLPFLRLPTLISPTNNVLCEVVLDRRWIKAVYGPNSPDKGGSNPYPGWDEKNQRRSDLREKKWNDKIIEHLKTQEGREPQDKLPFPFNDLDPQATLPVTDKRPWHTEIHRDAFSYGAVPPSIDKRTIIDLRFFGPVEPTYGNRVTFTKKIKDSYGMPQPTFHNTRTETDRDLTHRMLKHMEELSGVLGGSLSGSEPQSMENGLALHISGTTRAGSSKRDSCCNRFSQIHGVDNLFVGGLNVIPGKNASNPILTDMRFAIKAAGRISDRLWDDRDDDDDDEEEEGEEERRRR</sequence>
<dbReference type="EMBL" id="MU853224">
    <property type="protein sequence ID" value="KAK4127758.1"/>
    <property type="molecule type" value="Genomic_DNA"/>
</dbReference>
<keyword evidence="3" id="KW-0285">Flavoprotein</keyword>
<evidence type="ECO:0000259" key="8">
    <source>
        <dbReference type="Pfam" id="PF05199"/>
    </source>
</evidence>
<feature type="domain" description="Glucose-methanol-choline oxidoreductase C-terminal" evidence="8">
    <location>
        <begin position="386"/>
        <end position="501"/>
    </location>
</feature>
<reference evidence="9" key="1">
    <citation type="journal article" date="2023" name="Mol. Phylogenet. Evol.">
        <title>Genome-scale phylogeny and comparative genomics of the fungal order Sordariales.</title>
        <authorList>
            <person name="Hensen N."/>
            <person name="Bonometti L."/>
            <person name="Westerberg I."/>
            <person name="Brannstrom I.O."/>
            <person name="Guillou S."/>
            <person name="Cros-Aarteil S."/>
            <person name="Calhoun S."/>
            <person name="Haridas S."/>
            <person name="Kuo A."/>
            <person name="Mondo S."/>
            <person name="Pangilinan J."/>
            <person name="Riley R."/>
            <person name="LaButti K."/>
            <person name="Andreopoulos B."/>
            <person name="Lipzen A."/>
            <person name="Chen C."/>
            <person name="Yan M."/>
            <person name="Daum C."/>
            <person name="Ng V."/>
            <person name="Clum A."/>
            <person name="Steindorff A."/>
            <person name="Ohm R.A."/>
            <person name="Martin F."/>
            <person name="Silar P."/>
            <person name="Natvig D.O."/>
            <person name="Lalanne C."/>
            <person name="Gautier V."/>
            <person name="Ament-Velasquez S.L."/>
            <person name="Kruys A."/>
            <person name="Hutchinson M.I."/>
            <person name="Powell A.J."/>
            <person name="Barry K."/>
            <person name="Miller A.N."/>
            <person name="Grigoriev I.V."/>
            <person name="Debuchy R."/>
            <person name="Gladieux P."/>
            <person name="Hiltunen Thoren M."/>
            <person name="Johannesson H."/>
        </authorList>
    </citation>
    <scope>NUCLEOTIDE SEQUENCE</scope>
    <source>
        <strain evidence="9">CBS 731.68</strain>
    </source>
</reference>
<comment type="similarity">
    <text evidence="2">Belongs to the GMC oxidoreductase family.</text>
</comment>
<name>A0AAN6U791_9PEZI</name>
<gene>
    <name evidence="9" type="ORF">N657DRAFT_653900</name>
</gene>
<dbReference type="GO" id="GO:0016614">
    <property type="term" value="F:oxidoreductase activity, acting on CH-OH group of donors"/>
    <property type="evidence" value="ECO:0007669"/>
    <property type="project" value="InterPro"/>
</dbReference>
<dbReference type="Proteomes" id="UP001302602">
    <property type="component" value="Unassembled WGS sequence"/>
</dbReference>
<evidence type="ECO:0000256" key="2">
    <source>
        <dbReference type="ARBA" id="ARBA00010790"/>
    </source>
</evidence>
<dbReference type="GO" id="GO:0050660">
    <property type="term" value="F:flavin adenine dinucleotide binding"/>
    <property type="evidence" value="ECO:0007669"/>
    <property type="project" value="InterPro"/>
</dbReference>
<evidence type="ECO:0000256" key="6">
    <source>
        <dbReference type="SAM" id="MobiDB-lite"/>
    </source>
</evidence>
<proteinExistence type="inferred from homology"/>
<dbReference type="InterPro" id="IPR000172">
    <property type="entry name" value="GMC_OxRdtase_N"/>
</dbReference>
<accession>A0AAN6U791</accession>
<evidence type="ECO:0000256" key="3">
    <source>
        <dbReference type="ARBA" id="ARBA00022630"/>
    </source>
</evidence>